<dbReference type="NCBIfam" id="TIGR01513">
    <property type="entry name" value="NAPRTase_put"/>
    <property type="match status" value="1"/>
</dbReference>
<evidence type="ECO:0000256" key="7">
    <source>
        <dbReference type="ARBA" id="ARBA00022679"/>
    </source>
</evidence>
<dbReference type="GO" id="GO:0004516">
    <property type="term" value="F:nicotinate phosphoribosyltransferase activity"/>
    <property type="evidence" value="ECO:0007669"/>
    <property type="project" value="UniProtKB-UniRule"/>
</dbReference>
<dbReference type="UniPathway" id="UPA00253">
    <property type="reaction ID" value="UER00457"/>
</dbReference>
<dbReference type="PANTHER" id="PTHR11098:SF8">
    <property type="entry name" value="NICOTINATE PHOSPHORIBOSYLTRANSFERASE PNCB1"/>
    <property type="match status" value="1"/>
</dbReference>
<evidence type="ECO:0000256" key="9">
    <source>
        <dbReference type="RuleBase" id="RU365100"/>
    </source>
</evidence>
<evidence type="ECO:0000313" key="13">
    <source>
        <dbReference type="Proteomes" id="UP000502677"/>
    </source>
</evidence>
<comment type="function">
    <text evidence="9">Catalyzes the first step in the biosynthesis of NAD from nicotinic acid, the ATP-dependent synthesis of beta-nicotinate D-ribonucleotide from nicotinate and 5-phospho-D-ribose 1-phosphate.</text>
</comment>
<organism evidence="12 13">
    <name type="scientific">Leucobacter viscericola</name>
    <dbReference type="NCBI Taxonomy" id="2714935"/>
    <lineage>
        <taxon>Bacteria</taxon>
        <taxon>Bacillati</taxon>
        <taxon>Actinomycetota</taxon>
        <taxon>Actinomycetes</taxon>
        <taxon>Micrococcales</taxon>
        <taxon>Microbacteriaceae</taxon>
        <taxon>Leucobacter</taxon>
    </lineage>
</organism>
<feature type="domain" description="Nicotinate/nicotinamide phosphoribosyltransferase" evidence="10">
    <location>
        <begin position="156"/>
        <end position="349"/>
    </location>
</feature>
<protein>
    <recommendedName>
        <fullName evidence="3 9">Nicotinate phosphoribosyltransferase</fullName>
        <ecNumber evidence="3 9">6.3.4.21</ecNumber>
    </recommendedName>
</protein>
<dbReference type="InterPro" id="IPR013785">
    <property type="entry name" value="Aldolase_TIM"/>
</dbReference>
<evidence type="ECO:0000256" key="4">
    <source>
        <dbReference type="ARBA" id="ARBA00022553"/>
    </source>
</evidence>
<comment type="PTM">
    <text evidence="9">Transiently phosphorylated on a His residue during the reaction cycle. Phosphorylation strongly increases the affinity for substrates and increases the rate of nicotinate D-ribonucleotide production. Dephosphorylation regenerates the low-affinity form of the enzyme, leading to product release.</text>
</comment>
<gene>
    <name evidence="12" type="ORF">G7068_02770</name>
</gene>
<evidence type="ECO:0000256" key="1">
    <source>
        <dbReference type="ARBA" id="ARBA00004952"/>
    </source>
</evidence>
<dbReference type="PIRSF" id="PIRSF000484">
    <property type="entry name" value="NAPRT"/>
    <property type="match status" value="1"/>
</dbReference>
<reference evidence="12 13" key="1">
    <citation type="submission" date="2020-03" db="EMBL/GenBank/DDBJ databases">
        <title>Leucobacter sp. nov., isolated from beetles.</title>
        <authorList>
            <person name="Hyun D.-W."/>
            <person name="Bae J.-W."/>
        </authorList>
    </citation>
    <scope>NUCLEOTIDE SEQUENCE [LARGE SCALE GENOMIC DNA]</scope>
    <source>
        <strain evidence="12 13">HDW9C</strain>
    </source>
</reference>
<keyword evidence="12" id="KW-0328">Glycosyltransferase</keyword>
<evidence type="ECO:0000259" key="10">
    <source>
        <dbReference type="Pfam" id="PF04095"/>
    </source>
</evidence>
<dbReference type="GO" id="GO:0016757">
    <property type="term" value="F:glycosyltransferase activity"/>
    <property type="evidence" value="ECO:0007669"/>
    <property type="project" value="UniProtKB-KW"/>
</dbReference>
<name>A0A6G7XCF8_9MICO</name>
<dbReference type="InterPro" id="IPR007229">
    <property type="entry name" value="Nic_PRibTrfase-Fam"/>
</dbReference>
<comment type="similarity">
    <text evidence="2 9">Belongs to the NAPRTase family.</text>
</comment>
<dbReference type="InterPro" id="IPR041525">
    <property type="entry name" value="N/Namide_PRibTrfase"/>
</dbReference>
<comment type="pathway">
    <text evidence="1 9">Cofactor biosynthesis; NAD(+) biosynthesis; nicotinate D-ribonucleotide from nicotinate: step 1/1.</text>
</comment>
<evidence type="ECO:0000259" key="11">
    <source>
        <dbReference type="Pfam" id="PF17767"/>
    </source>
</evidence>
<evidence type="ECO:0000256" key="8">
    <source>
        <dbReference type="ARBA" id="ARBA00048668"/>
    </source>
</evidence>
<evidence type="ECO:0000256" key="2">
    <source>
        <dbReference type="ARBA" id="ARBA00010897"/>
    </source>
</evidence>
<evidence type="ECO:0000313" key="12">
    <source>
        <dbReference type="EMBL" id="QIK62243.1"/>
    </source>
</evidence>
<dbReference type="SUPFAM" id="SSF51690">
    <property type="entry name" value="Nicotinate/Quinolinate PRTase C-terminal domain-like"/>
    <property type="match status" value="1"/>
</dbReference>
<comment type="catalytic activity">
    <reaction evidence="8 9">
        <text>5-phospho-alpha-D-ribose 1-diphosphate + nicotinate + ATP + H2O = nicotinate beta-D-ribonucleotide + ADP + phosphate + diphosphate</text>
        <dbReference type="Rhea" id="RHEA:36163"/>
        <dbReference type="ChEBI" id="CHEBI:15377"/>
        <dbReference type="ChEBI" id="CHEBI:30616"/>
        <dbReference type="ChEBI" id="CHEBI:32544"/>
        <dbReference type="ChEBI" id="CHEBI:33019"/>
        <dbReference type="ChEBI" id="CHEBI:43474"/>
        <dbReference type="ChEBI" id="CHEBI:57502"/>
        <dbReference type="ChEBI" id="CHEBI:58017"/>
        <dbReference type="ChEBI" id="CHEBI:456216"/>
        <dbReference type="EC" id="6.3.4.21"/>
    </reaction>
</comment>
<dbReference type="Pfam" id="PF04095">
    <property type="entry name" value="NAPRTase"/>
    <property type="match status" value="1"/>
</dbReference>
<keyword evidence="4" id="KW-0597">Phosphoprotein</keyword>
<dbReference type="InterPro" id="IPR036068">
    <property type="entry name" value="Nicotinate_pribotase-like_C"/>
</dbReference>
<evidence type="ECO:0000256" key="6">
    <source>
        <dbReference type="ARBA" id="ARBA00022642"/>
    </source>
</evidence>
<keyword evidence="13" id="KW-1185">Reference proteome</keyword>
<feature type="domain" description="Nicotinate phosphoribosyltransferase N-terminal" evidence="11">
    <location>
        <begin position="11"/>
        <end position="135"/>
    </location>
</feature>
<proteinExistence type="inferred from homology"/>
<dbReference type="Gene3D" id="3.20.20.70">
    <property type="entry name" value="Aldolase class I"/>
    <property type="match status" value="1"/>
</dbReference>
<dbReference type="InterPro" id="IPR040727">
    <property type="entry name" value="NAPRTase_N"/>
</dbReference>
<dbReference type="NCBIfam" id="NF009131">
    <property type="entry name" value="PRK12484.1"/>
    <property type="match status" value="1"/>
</dbReference>
<dbReference type="Gene3D" id="3.20.140.10">
    <property type="entry name" value="nicotinate phosphoribosyltransferase"/>
    <property type="match status" value="1"/>
</dbReference>
<dbReference type="EMBL" id="CP049863">
    <property type="protein sequence ID" value="QIK62243.1"/>
    <property type="molecule type" value="Genomic_DNA"/>
</dbReference>
<dbReference type="AlphaFoldDB" id="A0A6G7XCF8"/>
<evidence type="ECO:0000256" key="3">
    <source>
        <dbReference type="ARBA" id="ARBA00013236"/>
    </source>
</evidence>
<sequence length="448" mass="47442">MLALVHLSTALLTDHYELTMVDAARRAGTADRGSVFELFTRRLSGARRYGVVAGTGRLLEAIDRFRFTDTELDFLKSRGVVSDGTLDWLANFRFSGNIWGYPEGEVFFPGSPLISVEASFAEGVLLETLALSVLNYDSAVATAASRMSHAAKGKPLAEMGSRRTSEYSAVAAARAAYIAGFSATSNLEAGRSYGIPTMGTAAHSFMLLHDSERAAFEAQIATLGTDTTLLVDTYDIEQGVRTAIEVAGTSLGAVRIDSGDLPVVVGRVRHLLDELGATQTRITVTNDLDEHTVAVLAASPVDSFGVGTSVAVGSGSPTMGMVYKLVAHEDEQGNWVSVAKKSAGKVSVGGRKSVYRRFNARDVAVAETIVVNDGSHATGLPGNNAAAEAVEGREILVPLVTNGEVLREHTGTDGIAAARERHRQRVAELPAVAMSLTRGDPAIPTEYV</sequence>
<accession>A0A6G7XCF8</accession>
<dbReference type="KEGG" id="lvi:G7068_02770"/>
<keyword evidence="6 9" id="KW-0662">Pyridine nucleotide biosynthesis</keyword>
<dbReference type="GO" id="GO:0034355">
    <property type="term" value="P:NAD+ biosynthetic process via the salvage pathway"/>
    <property type="evidence" value="ECO:0007669"/>
    <property type="project" value="TreeGrafter"/>
</dbReference>
<keyword evidence="7 9" id="KW-0808">Transferase</keyword>
<dbReference type="SUPFAM" id="SSF54675">
    <property type="entry name" value="Nicotinate/Quinolinate PRTase N-terminal domain-like"/>
    <property type="match status" value="1"/>
</dbReference>
<dbReference type="PANTHER" id="PTHR11098">
    <property type="entry name" value="NICOTINATE PHOSPHORIBOSYLTRANSFERASE"/>
    <property type="match status" value="1"/>
</dbReference>
<dbReference type="EC" id="6.3.4.21" evidence="3 9"/>
<dbReference type="Proteomes" id="UP000502677">
    <property type="component" value="Chromosome"/>
</dbReference>
<keyword evidence="5 9" id="KW-0436">Ligase</keyword>
<dbReference type="Pfam" id="PF17767">
    <property type="entry name" value="NAPRTase_N"/>
    <property type="match status" value="1"/>
</dbReference>
<dbReference type="NCBIfam" id="NF006698">
    <property type="entry name" value="PRK09243.1-5"/>
    <property type="match status" value="1"/>
</dbReference>
<evidence type="ECO:0000256" key="5">
    <source>
        <dbReference type="ARBA" id="ARBA00022598"/>
    </source>
</evidence>
<dbReference type="GO" id="GO:0005829">
    <property type="term" value="C:cytosol"/>
    <property type="evidence" value="ECO:0007669"/>
    <property type="project" value="TreeGrafter"/>
</dbReference>
<dbReference type="InterPro" id="IPR006405">
    <property type="entry name" value="Nic_PRibTrfase_pncB"/>
</dbReference>